<keyword evidence="1 2" id="KW-0597">Phosphoprotein</keyword>
<dbReference type="Proteomes" id="UP000811255">
    <property type="component" value="Unassembled WGS sequence"/>
</dbReference>
<dbReference type="SMART" id="SM00448">
    <property type="entry name" value="REC"/>
    <property type="match status" value="1"/>
</dbReference>
<feature type="domain" description="Response regulatory" evidence="3">
    <location>
        <begin position="3"/>
        <end position="115"/>
    </location>
</feature>
<evidence type="ECO:0000259" key="3">
    <source>
        <dbReference type="PROSITE" id="PS50110"/>
    </source>
</evidence>
<feature type="modified residue" description="4-aspartylphosphate" evidence="2">
    <location>
        <position position="53"/>
    </location>
</feature>
<name>A0ABS5W3W7_9SPHN</name>
<accession>A0ABS5W3W7</accession>
<dbReference type="RefSeq" id="WP_214535804.1">
    <property type="nucleotide sequence ID" value="NZ_JAHFVK010000001.1"/>
</dbReference>
<dbReference type="PANTHER" id="PTHR44591">
    <property type="entry name" value="STRESS RESPONSE REGULATOR PROTEIN 1"/>
    <property type="match status" value="1"/>
</dbReference>
<evidence type="ECO:0000256" key="2">
    <source>
        <dbReference type="PROSITE-ProRule" id="PRU00169"/>
    </source>
</evidence>
<protein>
    <submittedName>
        <fullName evidence="4">Response regulator</fullName>
    </submittedName>
</protein>
<dbReference type="SUPFAM" id="SSF52172">
    <property type="entry name" value="CheY-like"/>
    <property type="match status" value="1"/>
</dbReference>
<dbReference type="PANTHER" id="PTHR44591:SF21">
    <property type="entry name" value="TWO-COMPONENT RESPONSE REGULATOR"/>
    <property type="match status" value="1"/>
</dbReference>
<dbReference type="EMBL" id="JAHFVK010000001">
    <property type="protein sequence ID" value="MBT2134450.1"/>
    <property type="molecule type" value="Genomic_DNA"/>
</dbReference>
<gene>
    <name evidence="4" type="ORF">KK137_08910</name>
</gene>
<dbReference type="InterPro" id="IPR001789">
    <property type="entry name" value="Sig_transdc_resp-reg_receiver"/>
</dbReference>
<evidence type="ECO:0000256" key="1">
    <source>
        <dbReference type="ARBA" id="ARBA00022553"/>
    </source>
</evidence>
<dbReference type="PROSITE" id="PS50110">
    <property type="entry name" value="RESPONSE_REGULATORY"/>
    <property type="match status" value="1"/>
</dbReference>
<sequence>MSSVLLVEDELLVRELALEDLTDAGFDVTAANDGDEALAILRQGQTFDLLFTDIRMPGMTDGWELARVAKEIIPGLKVIYATGMGETDYEFPITEAYVRKPYTLKDLRKALDNLGFQLVTVS</sequence>
<comment type="caution">
    <text evidence="4">The sequence shown here is derived from an EMBL/GenBank/DDBJ whole genome shotgun (WGS) entry which is preliminary data.</text>
</comment>
<dbReference type="Gene3D" id="3.40.50.2300">
    <property type="match status" value="1"/>
</dbReference>
<dbReference type="InterPro" id="IPR011006">
    <property type="entry name" value="CheY-like_superfamily"/>
</dbReference>
<organism evidence="4 5">
    <name type="scientific">Croceibacterium selenioxidans</name>
    <dbReference type="NCBI Taxonomy" id="2838833"/>
    <lineage>
        <taxon>Bacteria</taxon>
        <taxon>Pseudomonadati</taxon>
        <taxon>Pseudomonadota</taxon>
        <taxon>Alphaproteobacteria</taxon>
        <taxon>Sphingomonadales</taxon>
        <taxon>Erythrobacteraceae</taxon>
        <taxon>Croceibacterium</taxon>
    </lineage>
</organism>
<proteinExistence type="predicted"/>
<dbReference type="Pfam" id="PF00072">
    <property type="entry name" value="Response_reg"/>
    <property type="match status" value="1"/>
</dbReference>
<keyword evidence="5" id="KW-1185">Reference proteome</keyword>
<dbReference type="InterPro" id="IPR050595">
    <property type="entry name" value="Bact_response_regulator"/>
</dbReference>
<evidence type="ECO:0000313" key="5">
    <source>
        <dbReference type="Proteomes" id="UP000811255"/>
    </source>
</evidence>
<evidence type="ECO:0000313" key="4">
    <source>
        <dbReference type="EMBL" id="MBT2134450.1"/>
    </source>
</evidence>
<reference evidence="4 5" key="1">
    <citation type="submission" date="2021-05" db="EMBL/GenBank/DDBJ databases">
        <title>Croceibacterium sp. LX-88 genome sequence.</title>
        <authorList>
            <person name="Luo X."/>
        </authorList>
    </citation>
    <scope>NUCLEOTIDE SEQUENCE [LARGE SCALE GENOMIC DNA]</scope>
    <source>
        <strain evidence="4 5">LX-88</strain>
    </source>
</reference>